<evidence type="ECO:0000313" key="10">
    <source>
        <dbReference type="Proteomes" id="UP000285610"/>
    </source>
</evidence>
<dbReference type="InterPro" id="IPR036097">
    <property type="entry name" value="HisK_dim/P_sf"/>
</dbReference>
<dbReference type="InterPro" id="IPR036890">
    <property type="entry name" value="HATPase_C_sf"/>
</dbReference>
<dbReference type="PROSITE" id="PS50109">
    <property type="entry name" value="HIS_KIN"/>
    <property type="match status" value="1"/>
</dbReference>
<keyword evidence="4" id="KW-0597">Phosphoprotein</keyword>
<dbReference type="InterPro" id="IPR003594">
    <property type="entry name" value="HATPase_dom"/>
</dbReference>
<dbReference type="InterPro" id="IPR005467">
    <property type="entry name" value="His_kinase_dom"/>
</dbReference>
<accession>A0A415S0F7</accession>
<dbReference type="AlphaFoldDB" id="A0A415S0F7"/>
<evidence type="ECO:0000256" key="7">
    <source>
        <dbReference type="ARBA" id="ARBA00023012"/>
    </source>
</evidence>
<dbReference type="InterPro" id="IPR003661">
    <property type="entry name" value="HisK_dim/P_dom"/>
</dbReference>
<proteinExistence type="predicted"/>
<dbReference type="SMART" id="SM00387">
    <property type="entry name" value="HATPase_c"/>
    <property type="match status" value="1"/>
</dbReference>
<dbReference type="FunFam" id="3.30.565.10:FF:000006">
    <property type="entry name" value="Sensor histidine kinase WalK"/>
    <property type="match status" value="1"/>
</dbReference>
<comment type="catalytic activity">
    <reaction evidence="1">
        <text>ATP + protein L-histidine = ADP + protein N-phospho-L-histidine.</text>
        <dbReference type="EC" id="2.7.13.3"/>
    </reaction>
</comment>
<evidence type="ECO:0000256" key="4">
    <source>
        <dbReference type="ARBA" id="ARBA00022553"/>
    </source>
</evidence>
<keyword evidence="6 9" id="KW-0418">Kinase</keyword>
<dbReference type="SMART" id="SM00388">
    <property type="entry name" value="HisKA"/>
    <property type="match status" value="1"/>
</dbReference>
<evidence type="ECO:0000256" key="5">
    <source>
        <dbReference type="ARBA" id="ARBA00022679"/>
    </source>
</evidence>
<dbReference type="Proteomes" id="UP000285610">
    <property type="component" value="Unassembled WGS sequence"/>
</dbReference>
<dbReference type="CDD" id="cd00075">
    <property type="entry name" value="HATPase"/>
    <property type="match status" value="1"/>
</dbReference>
<dbReference type="EC" id="2.7.13.3" evidence="3"/>
<sequence length="307" mass="34608">MEFKLYLLIALVLALLIIGCLLAKLYKVRNQISLIKDALTDIKNGNLNHRVLVRENDLTKQICYDINEVAMSSQSRLIRQKQSEQAYKRLMTSLSHDVKTPLASLVGYLEAVESKMVTGAEQEEYIRVATEKAYHLKDFVTALFEWVKLDAGEQIFHFEVCDLNELSRDIMADWVPLLENHNLTYEIEIPETEYMTRVDPTAYTRILNNLLQNILTHSAASQVSLTVTEMDQQVKIMMGDNGKGISASDLPYIFDRLYQCDHSRAARGNGLGLAIAKELVSVHNGTITAESVLNIGTTFTIVLPKAL</sequence>
<name>A0A415S0F7_MEDGN</name>
<keyword evidence="5" id="KW-0808">Transferase</keyword>
<comment type="subcellular location">
    <subcellularLocation>
        <location evidence="2">Membrane</location>
    </subcellularLocation>
</comment>
<gene>
    <name evidence="9" type="ORF">DWZ50_19000</name>
</gene>
<dbReference type="CDD" id="cd00082">
    <property type="entry name" value="HisKA"/>
    <property type="match status" value="1"/>
</dbReference>
<dbReference type="GO" id="GO:0016020">
    <property type="term" value="C:membrane"/>
    <property type="evidence" value="ECO:0007669"/>
    <property type="project" value="UniProtKB-SubCell"/>
</dbReference>
<evidence type="ECO:0000256" key="3">
    <source>
        <dbReference type="ARBA" id="ARBA00012438"/>
    </source>
</evidence>
<dbReference type="Gene3D" id="3.30.565.10">
    <property type="entry name" value="Histidine kinase-like ATPase, C-terminal domain"/>
    <property type="match status" value="1"/>
</dbReference>
<dbReference type="PANTHER" id="PTHR43547">
    <property type="entry name" value="TWO-COMPONENT HISTIDINE KINASE"/>
    <property type="match status" value="1"/>
</dbReference>
<protein>
    <recommendedName>
        <fullName evidence="3">histidine kinase</fullName>
        <ecNumber evidence="3">2.7.13.3</ecNumber>
    </recommendedName>
</protein>
<dbReference type="SUPFAM" id="SSF47384">
    <property type="entry name" value="Homodimeric domain of signal transducing histidine kinase"/>
    <property type="match status" value="1"/>
</dbReference>
<evidence type="ECO:0000256" key="6">
    <source>
        <dbReference type="ARBA" id="ARBA00022777"/>
    </source>
</evidence>
<organism evidence="9 10">
    <name type="scientific">Mediterraneibacter gnavus</name>
    <name type="common">Ruminococcus gnavus</name>
    <dbReference type="NCBI Taxonomy" id="33038"/>
    <lineage>
        <taxon>Bacteria</taxon>
        <taxon>Bacillati</taxon>
        <taxon>Bacillota</taxon>
        <taxon>Clostridia</taxon>
        <taxon>Lachnospirales</taxon>
        <taxon>Lachnospiraceae</taxon>
        <taxon>Mediterraneibacter</taxon>
    </lineage>
</organism>
<dbReference type="EMBL" id="QRQE01000084">
    <property type="protein sequence ID" value="RHM68445.1"/>
    <property type="molecule type" value="Genomic_DNA"/>
</dbReference>
<dbReference type="InterPro" id="IPR004358">
    <property type="entry name" value="Sig_transdc_His_kin-like_C"/>
</dbReference>
<evidence type="ECO:0000256" key="2">
    <source>
        <dbReference type="ARBA" id="ARBA00004370"/>
    </source>
</evidence>
<keyword evidence="7" id="KW-0902">Two-component regulatory system</keyword>
<dbReference type="Pfam" id="PF00512">
    <property type="entry name" value="HisKA"/>
    <property type="match status" value="1"/>
</dbReference>
<feature type="domain" description="Histidine kinase" evidence="8">
    <location>
        <begin position="93"/>
        <end position="307"/>
    </location>
</feature>
<evidence type="ECO:0000313" key="9">
    <source>
        <dbReference type="EMBL" id="RHM68445.1"/>
    </source>
</evidence>
<dbReference type="PROSITE" id="PS51257">
    <property type="entry name" value="PROKAR_LIPOPROTEIN"/>
    <property type="match status" value="1"/>
</dbReference>
<dbReference type="Pfam" id="PF02518">
    <property type="entry name" value="HATPase_c"/>
    <property type="match status" value="1"/>
</dbReference>
<dbReference type="SUPFAM" id="SSF55874">
    <property type="entry name" value="ATPase domain of HSP90 chaperone/DNA topoisomerase II/histidine kinase"/>
    <property type="match status" value="1"/>
</dbReference>
<reference evidence="9 10" key="1">
    <citation type="submission" date="2018-08" db="EMBL/GenBank/DDBJ databases">
        <title>A genome reference for cultivated species of the human gut microbiota.</title>
        <authorList>
            <person name="Zou Y."/>
            <person name="Xue W."/>
            <person name="Luo G."/>
        </authorList>
    </citation>
    <scope>NUCLEOTIDE SEQUENCE [LARGE SCALE GENOMIC DNA]</scope>
    <source>
        <strain evidence="9 10">AF33-12</strain>
    </source>
</reference>
<evidence type="ECO:0000259" key="8">
    <source>
        <dbReference type="PROSITE" id="PS50109"/>
    </source>
</evidence>
<evidence type="ECO:0000256" key="1">
    <source>
        <dbReference type="ARBA" id="ARBA00000085"/>
    </source>
</evidence>
<dbReference type="Gene3D" id="1.10.287.130">
    <property type="match status" value="1"/>
</dbReference>
<dbReference type="PRINTS" id="PR00344">
    <property type="entry name" value="BCTRLSENSOR"/>
</dbReference>
<dbReference type="GO" id="GO:0000155">
    <property type="term" value="F:phosphorelay sensor kinase activity"/>
    <property type="evidence" value="ECO:0007669"/>
    <property type="project" value="InterPro"/>
</dbReference>
<dbReference type="PANTHER" id="PTHR43547:SF2">
    <property type="entry name" value="HYBRID SIGNAL TRANSDUCTION HISTIDINE KINASE C"/>
    <property type="match status" value="1"/>
</dbReference>
<comment type="caution">
    <text evidence="9">The sequence shown here is derived from an EMBL/GenBank/DDBJ whole genome shotgun (WGS) entry which is preliminary data.</text>
</comment>
<dbReference type="RefSeq" id="WP_118445442.1">
    <property type="nucleotide sequence ID" value="NZ_QRQE01000084.1"/>
</dbReference>